<dbReference type="GO" id="GO:0016758">
    <property type="term" value="F:hexosyltransferase activity"/>
    <property type="evidence" value="ECO:0007669"/>
    <property type="project" value="TreeGrafter"/>
</dbReference>
<dbReference type="PANTHER" id="PTHR45947">
    <property type="entry name" value="SULFOQUINOVOSYL TRANSFERASE SQD2"/>
    <property type="match status" value="1"/>
</dbReference>
<dbReference type="Proteomes" id="UP000323188">
    <property type="component" value="Unassembled WGS sequence"/>
</dbReference>
<keyword evidence="2" id="KW-0808">Transferase</keyword>
<feature type="domain" description="Glycosyl transferase family 1" evidence="1">
    <location>
        <begin position="174"/>
        <end position="335"/>
    </location>
</feature>
<dbReference type="InterPro" id="IPR001296">
    <property type="entry name" value="Glyco_trans_1"/>
</dbReference>
<comment type="caution">
    <text evidence="2">The sequence shown here is derived from an EMBL/GenBank/DDBJ whole genome shotgun (WGS) entry which is preliminary data.</text>
</comment>
<dbReference type="AlphaFoldDB" id="A0A5B2TPY7"/>
<evidence type="ECO:0000313" key="2">
    <source>
        <dbReference type="EMBL" id="KAA2216536.1"/>
    </source>
</evidence>
<proteinExistence type="predicted"/>
<gene>
    <name evidence="2" type="ORF">F0361_11060</name>
</gene>
<evidence type="ECO:0000313" key="3">
    <source>
        <dbReference type="Proteomes" id="UP000323188"/>
    </source>
</evidence>
<dbReference type="Pfam" id="PF00534">
    <property type="entry name" value="Glycos_transf_1"/>
    <property type="match status" value="1"/>
</dbReference>
<protein>
    <submittedName>
        <fullName evidence="2">Glycosyltransferase family 4 protein</fullName>
    </submittedName>
</protein>
<evidence type="ECO:0000259" key="1">
    <source>
        <dbReference type="Pfam" id="PF00534"/>
    </source>
</evidence>
<dbReference type="PANTHER" id="PTHR45947:SF3">
    <property type="entry name" value="SULFOQUINOVOSYL TRANSFERASE SQD2"/>
    <property type="match status" value="1"/>
</dbReference>
<dbReference type="Gene3D" id="3.40.50.2000">
    <property type="entry name" value="Glycogen Phosphorylase B"/>
    <property type="match status" value="2"/>
</dbReference>
<dbReference type="SUPFAM" id="SSF53756">
    <property type="entry name" value="UDP-Glycosyltransferase/glycogen phosphorylase"/>
    <property type="match status" value="1"/>
</dbReference>
<accession>A0A5B2TPY7</accession>
<reference evidence="2 3" key="1">
    <citation type="submission" date="2019-09" db="EMBL/GenBank/DDBJ databases">
        <authorList>
            <person name="Khan S.A."/>
            <person name="Jeon C.O."/>
            <person name="Chun B.H."/>
            <person name="Jeong S.E."/>
        </authorList>
    </citation>
    <scope>NUCLEOTIDE SEQUENCE [LARGE SCALE GENOMIC DNA]</scope>
    <source>
        <strain evidence="2 3">KCTC 42508</strain>
    </source>
</reference>
<organism evidence="2 3">
    <name type="scientific">Maribacter flavus</name>
    <dbReference type="NCBI Taxonomy" id="1658664"/>
    <lineage>
        <taxon>Bacteria</taxon>
        <taxon>Pseudomonadati</taxon>
        <taxon>Bacteroidota</taxon>
        <taxon>Flavobacteriia</taxon>
        <taxon>Flavobacteriales</taxon>
        <taxon>Flavobacteriaceae</taxon>
        <taxon>Maribacter</taxon>
    </lineage>
</organism>
<dbReference type="CDD" id="cd03801">
    <property type="entry name" value="GT4_PimA-like"/>
    <property type="match status" value="1"/>
</dbReference>
<dbReference type="InterPro" id="IPR050194">
    <property type="entry name" value="Glycosyltransferase_grp1"/>
</dbReference>
<dbReference type="EMBL" id="VUOE01000002">
    <property type="protein sequence ID" value="KAA2216536.1"/>
    <property type="molecule type" value="Genomic_DNA"/>
</dbReference>
<name>A0A5B2TPY7_9FLAO</name>
<sequence length="364" mass="41660">MWDKHVKLMRNVIVTIPNLSAPGGVNFYWDALLPYLKASGNISIKTMEVGGYGKNIIAPFIELWRFYKTVDADIELVILNPSLGFKSFFRDAFFARMLFKRKKEFITFFHGWDLEFEKKVSQKFVKFFLWSYGKSTKIIVLAEEFKAKLLHWGYTGEVIIETTAVDNTLLMHIDSFKNVKEKQKTTILFMSRMVKEKGIYETIAAFKAIRESHDIELIIAGDGTELYDIKEMVKDDKDIIVKGHVIGSEKARILRNSDIYCLPSYTEGLPTTVLEAMAFGLTVITSPVGGLKDFFKDGKMGYFVNSRSSDEIAGKFQKLLSNKSLIEEMGIYNRKFANENLTAEHIAKRVGRYLNAGHENLNKK</sequence>